<dbReference type="Gene3D" id="1.10.10.10">
    <property type="entry name" value="Winged helix-like DNA-binding domain superfamily/Winged helix DNA-binding domain"/>
    <property type="match status" value="1"/>
</dbReference>
<comment type="caution">
    <text evidence="5">The sequence shown here is derived from an EMBL/GenBank/DDBJ whole genome shotgun (WGS) entry which is preliminary data.</text>
</comment>
<dbReference type="InterPro" id="IPR052067">
    <property type="entry name" value="Metal_resp_HTH_trans_reg"/>
</dbReference>
<dbReference type="PANTHER" id="PTHR35790">
    <property type="entry name" value="HTH-TYPE TRANSCRIPTIONAL REGULATOR PCHR"/>
    <property type="match status" value="1"/>
</dbReference>
<dbReference type="PANTHER" id="PTHR35790:SF4">
    <property type="entry name" value="HTH-TYPE TRANSCRIPTIONAL REGULATOR PCHR"/>
    <property type="match status" value="1"/>
</dbReference>
<sequence>MSDAQTRLSDFIPYRLAITSNAVSSLISGEYHSEFGLKIPEWRIMAVLGDAGPLTQRDLVRATLMDKVAVNRACKMLGERGLVARTPNDADGRSHHLWLTDEGRAMYDRIWPNALSTYEKIFAALSPAETAKLRALLDKLFNAARAIEGENP</sequence>
<dbReference type="EMBL" id="BJYR01000007">
    <property type="protein sequence ID" value="GEN99199.1"/>
    <property type="molecule type" value="Genomic_DNA"/>
</dbReference>
<name>A0A512AHL2_9SPHN</name>
<keyword evidence="3" id="KW-0804">Transcription</keyword>
<organism evidence="5 6">
    <name type="scientific">Novosphingobium sediminis</name>
    <dbReference type="NCBI Taxonomy" id="707214"/>
    <lineage>
        <taxon>Bacteria</taxon>
        <taxon>Pseudomonadati</taxon>
        <taxon>Pseudomonadota</taxon>
        <taxon>Alphaproteobacteria</taxon>
        <taxon>Sphingomonadales</taxon>
        <taxon>Sphingomonadaceae</taxon>
        <taxon>Novosphingobium</taxon>
    </lineage>
</organism>
<dbReference type="Proteomes" id="UP000321464">
    <property type="component" value="Unassembled WGS sequence"/>
</dbReference>
<dbReference type="InterPro" id="IPR036388">
    <property type="entry name" value="WH-like_DNA-bd_sf"/>
</dbReference>
<dbReference type="PROSITE" id="PS50995">
    <property type="entry name" value="HTH_MARR_2"/>
    <property type="match status" value="1"/>
</dbReference>
<evidence type="ECO:0000259" key="4">
    <source>
        <dbReference type="PROSITE" id="PS50995"/>
    </source>
</evidence>
<dbReference type="SMART" id="SM00347">
    <property type="entry name" value="HTH_MARR"/>
    <property type="match status" value="1"/>
</dbReference>
<dbReference type="SUPFAM" id="SSF46785">
    <property type="entry name" value="Winged helix' DNA-binding domain"/>
    <property type="match status" value="1"/>
</dbReference>
<evidence type="ECO:0000313" key="6">
    <source>
        <dbReference type="Proteomes" id="UP000321464"/>
    </source>
</evidence>
<gene>
    <name evidence="5" type="ORF">NSE01_10320</name>
</gene>
<evidence type="ECO:0000313" key="5">
    <source>
        <dbReference type="EMBL" id="GEN99199.1"/>
    </source>
</evidence>
<accession>A0A512AHL2</accession>
<reference evidence="5 6" key="1">
    <citation type="submission" date="2019-07" db="EMBL/GenBank/DDBJ databases">
        <title>Whole genome shotgun sequence of Novosphingobium sediminis NBRC 106119.</title>
        <authorList>
            <person name="Hosoyama A."/>
            <person name="Uohara A."/>
            <person name="Ohji S."/>
            <person name="Ichikawa N."/>
        </authorList>
    </citation>
    <scope>NUCLEOTIDE SEQUENCE [LARGE SCALE GENOMIC DNA]</scope>
    <source>
        <strain evidence="5 6">NBRC 106119</strain>
    </source>
</reference>
<protein>
    <submittedName>
        <fullName evidence="5">MarR family transcriptional regulator</fullName>
    </submittedName>
</protein>
<evidence type="ECO:0000256" key="3">
    <source>
        <dbReference type="ARBA" id="ARBA00023163"/>
    </source>
</evidence>
<dbReference type="Pfam" id="PF12802">
    <property type="entry name" value="MarR_2"/>
    <property type="match status" value="1"/>
</dbReference>
<keyword evidence="1" id="KW-0805">Transcription regulation</keyword>
<evidence type="ECO:0000256" key="1">
    <source>
        <dbReference type="ARBA" id="ARBA00023015"/>
    </source>
</evidence>
<keyword evidence="2" id="KW-0238">DNA-binding</keyword>
<dbReference type="InterPro" id="IPR000835">
    <property type="entry name" value="HTH_MarR-typ"/>
</dbReference>
<evidence type="ECO:0000256" key="2">
    <source>
        <dbReference type="ARBA" id="ARBA00023125"/>
    </source>
</evidence>
<dbReference type="RefSeq" id="WP_147158559.1">
    <property type="nucleotide sequence ID" value="NZ_BJYR01000007.1"/>
</dbReference>
<feature type="domain" description="HTH marR-type" evidence="4">
    <location>
        <begin position="1"/>
        <end position="142"/>
    </location>
</feature>
<keyword evidence="6" id="KW-1185">Reference proteome</keyword>
<dbReference type="PRINTS" id="PR00598">
    <property type="entry name" value="HTHMARR"/>
</dbReference>
<dbReference type="GO" id="GO:0003677">
    <property type="term" value="F:DNA binding"/>
    <property type="evidence" value="ECO:0007669"/>
    <property type="project" value="UniProtKB-KW"/>
</dbReference>
<dbReference type="InterPro" id="IPR036390">
    <property type="entry name" value="WH_DNA-bd_sf"/>
</dbReference>
<dbReference type="AlphaFoldDB" id="A0A512AHL2"/>
<proteinExistence type="predicted"/>
<dbReference type="GO" id="GO:0003700">
    <property type="term" value="F:DNA-binding transcription factor activity"/>
    <property type="evidence" value="ECO:0007669"/>
    <property type="project" value="InterPro"/>
</dbReference>
<dbReference type="OrthoDB" id="8906692at2"/>